<dbReference type="Proteomes" id="UP000198409">
    <property type="component" value="Unassembled WGS sequence"/>
</dbReference>
<accession>A0A238WKM7</accession>
<protein>
    <recommendedName>
        <fullName evidence="1">Nucleotidyltransferase-like domain-containing protein</fullName>
    </recommendedName>
</protein>
<dbReference type="InterPro" id="IPR058575">
    <property type="entry name" value="NTP_transf_8_dom"/>
</dbReference>
<feature type="domain" description="Nucleotidyltransferase-like" evidence="1">
    <location>
        <begin position="108"/>
        <end position="314"/>
    </location>
</feature>
<dbReference type="AlphaFoldDB" id="A0A238WKM7"/>
<proteinExistence type="predicted"/>
<evidence type="ECO:0000259" key="1">
    <source>
        <dbReference type="Pfam" id="PF12281"/>
    </source>
</evidence>
<evidence type="ECO:0000313" key="2">
    <source>
        <dbReference type="EMBL" id="SNR46901.1"/>
    </source>
</evidence>
<dbReference type="PIRSF" id="PIRSF031854">
    <property type="entry name" value="UCP031854"/>
    <property type="match status" value="1"/>
</dbReference>
<sequence length="343" mass="37635">MMHTMEAISHSRAAQVAYQDLLRLHLDDAASELLGSVEERHRGGRVYLYDRFRLGTEMKSRYLGEGTPDLRARLARAADLRADANARRTTMARLARTLRAEGFVTTDRDTGSMLGAFARAGVFRLGGTLIGTAAYALYQGDLGVRFDSEELAQTGDIDFASFERLSLALGDRVEENPGAILTALKFDPVPGVADRQVWKWRQNRGQALVEFLTPAFGDERVKPLPALGVSAQGLNYLNFLLADPIPAVALYRAGILVQIPRPERFAIHKLIVADRRVGGPDQAKARKDRGQAAFLIAVLAQDRPDDLAEAYGDARSRGPRWRERIAASLARMPGAEGVLRGLG</sequence>
<dbReference type="EMBL" id="FZNM01000005">
    <property type="protein sequence ID" value="SNR46901.1"/>
    <property type="molecule type" value="Genomic_DNA"/>
</dbReference>
<evidence type="ECO:0000313" key="3">
    <source>
        <dbReference type="Proteomes" id="UP000198409"/>
    </source>
</evidence>
<dbReference type="InterPro" id="IPR022550">
    <property type="entry name" value="NTP_transf_8"/>
</dbReference>
<organism evidence="2 3">
    <name type="scientific">Paracoccus sediminis</name>
    <dbReference type="NCBI Taxonomy" id="1214787"/>
    <lineage>
        <taxon>Bacteria</taxon>
        <taxon>Pseudomonadati</taxon>
        <taxon>Pseudomonadota</taxon>
        <taxon>Alphaproteobacteria</taxon>
        <taxon>Rhodobacterales</taxon>
        <taxon>Paracoccaceae</taxon>
        <taxon>Paracoccus</taxon>
    </lineage>
</organism>
<reference evidence="3" key="1">
    <citation type="submission" date="2017-06" db="EMBL/GenBank/DDBJ databases">
        <authorList>
            <person name="Varghese N."/>
            <person name="Submissions S."/>
        </authorList>
    </citation>
    <scope>NUCLEOTIDE SEQUENCE [LARGE SCALE GENOMIC DNA]</scope>
    <source>
        <strain evidence="3">DSM 26170</strain>
    </source>
</reference>
<gene>
    <name evidence="2" type="ORF">SAMN06265378_10518</name>
</gene>
<dbReference type="Pfam" id="PF12281">
    <property type="entry name" value="NTP_transf_8"/>
    <property type="match status" value="1"/>
</dbReference>
<name>A0A238WKM7_9RHOB</name>